<feature type="compositionally biased region" description="Basic and acidic residues" evidence="1">
    <location>
        <begin position="1"/>
        <end position="12"/>
    </location>
</feature>
<dbReference type="Proteomes" id="UP000240883">
    <property type="component" value="Unassembled WGS sequence"/>
</dbReference>
<evidence type="ECO:0000313" key="2">
    <source>
        <dbReference type="EMBL" id="PSN70987.1"/>
    </source>
</evidence>
<name>A0A2T2P000_CORCC</name>
<evidence type="ECO:0000313" key="3">
    <source>
        <dbReference type="Proteomes" id="UP000240883"/>
    </source>
</evidence>
<evidence type="ECO:0000256" key="1">
    <source>
        <dbReference type="SAM" id="MobiDB-lite"/>
    </source>
</evidence>
<protein>
    <submittedName>
        <fullName evidence="2">Uncharacterized protein</fullName>
    </submittedName>
</protein>
<accession>A0A2T2P000</accession>
<sequence length="156" mass="16651">MHAKRLLGERHWRPSFADSPLSGGASNGGRKRLEGVDPGPKASLKRHWHALTGPCRRRHAEQMQTGLPNIEQRIAVQHVGHGPNIKPRQASGSVWDGKRARAKGSVGRGIALLVEEPTRPRLAAGGEGVSGGRSNLAPSAASDGSCIWMHGGWEPC</sequence>
<proteinExistence type="predicted"/>
<dbReference type="EMBL" id="KZ678131">
    <property type="protein sequence ID" value="PSN70987.1"/>
    <property type="molecule type" value="Genomic_DNA"/>
</dbReference>
<keyword evidence="3" id="KW-1185">Reference proteome</keyword>
<organism evidence="2 3">
    <name type="scientific">Corynespora cassiicola Philippines</name>
    <dbReference type="NCBI Taxonomy" id="1448308"/>
    <lineage>
        <taxon>Eukaryota</taxon>
        <taxon>Fungi</taxon>
        <taxon>Dikarya</taxon>
        <taxon>Ascomycota</taxon>
        <taxon>Pezizomycotina</taxon>
        <taxon>Dothideomycetes</taxon>
        <taxon>Pleosporomycetidae</taxon>
        <taxon>Pleosporales</taxon>
        <taxon>Corynesporascaceae</taxon>
        <taxon>Corynespora</taxon>
    </lineage>
</organism>
<feature type="region of interest" description="Disordered" evidence="1">
    <location>
        <begin position="1"/>
        <end position="44"/>
    </location>
</feature>
<dbReference type="AlphaFoldDB" id="A0A2T2P000"/>
<feature type="region of interest" description="Disordered" evidence="1">
    <location>
        <begin position="122"/>
        <end position="141"/>
    </location>
</feature>
<reference evidence="2 3" key="1">
    <citation type="journal article" date="2018" name="Front. Microbiol.">
        <title>Genome-Wide Analysis of Corynespora cassiicola Leaf Fall Disease Putative Effectors.</title>
        <authorList>
            <person name="Lopez D."/>
            <person name="Ribeiro S."/>
            <person name="Label P."/>
            <person name="Fumanal B."/>
            <person name="Venisse J.S."/>
            <person name="Kohler A."/>
            <person name="de Oliveira R.R."/>
            <person name="Labutti K."/>
            <person name="Lipzen A."/>
            <person name="Lail K."/>
            <person name="Bauer D."/>
            <person name="Ohm R.A."/>
            <person name="Barry K.W."/>
            <person name="Spatafora J."/>
            <person name="Grigoriev I.V."/>
            <person name="Martin F.M."/>
            <person name="Pujade-Renaud V."/>
        </authorList>
    </citation>
    <scope>NUCLEOTIDE SEQUENCE [LARGE SCALE GENOMIC DNA]</scope>
    <source>
        <strain evidence="2 3">Philippines</strain>
    </source>
</reference>
<gene>
    <name evidence="2" type="ORF">BS50DRAFT_270848</name>
</gene>